<dbReference type="RefSeq" id="WP_109515492.1">
    <property type="nucleotide sequence ID" value="NZ_PDOA01000002.1"/>
</dbReference>
<dbReference type="PANTHER" id="PTHR40660:SF1">
    <property type="entry name" value="5'-PHOSPHATE OXIDASE PUTATIVE DOMAIN-CONTAINING PROTEIN-RELATED"/>
    <property type="match status" value="1"/>
</dbReference>
<evidence type="ECO:0000259" key="1">
    <source>
        <dbReference type="SMART" id="SM00065"/>
    </source>
</evidence>
<dbReference type="AlphaFoldDB" id="A0A2U1V7G0"/>
<proteinExistence type="predicted"/>
<keyword evidence="2" id="KW-0418">Kinase</keyword>
<gene>
    <name evidence="2" type="ORF">CR165_02985</name>
</gene>
<protein>
    <submittedName>
        <fullName evidence="2">Histidine kinase</fullName>
    </submittedName>
</protein>
<organism evidence="2 3">
    <name type="scientific">Teichococcus aestuarii</name>
    <dbReference type="NCBI Taxonomy" id="568898"/>
    <lineage>
        <taxon>Bacteria</taxon>
        <taxon>Pseudomonadati</taxon>
        <taxon>Pseudomonadota</taxon>
        <taxon>Alphaproteobacteria</taxon>
        <taxon>Acetobacterales</taxon>
        <taxon>Roseomonadaceae</taxon>
        <taxon>Roseomonas</taxon>
    </lineage>
</organism>
<dbReference type="Gene3D" id="2.30.110.10">
    <property type="entry name" value="Electron Transport, Fmn-binding Protein, Chain A"/>
    <property type="match status" value="1"/>
</dbReference>
<dbReference type="InterPro" id="IPR003018">
    <property type="entry name" value="GAF"/>
</dbReference>
<dbReference type="Pfam" id="PF13185">
    <property type="entry name" value="GAF_2"/>
    <property type="match status" value="1"/>
</dbReference>
<dbReference type="SMART" id="SM00065">
    <property type="entry name" value="GAF"/>
    <property type="match status" value="1"/>
</dbReference>
<keyword evidence="3" id="KW-1185">Reference proteome</keyword>
<comment type="caution">
    <text evidence="2">The sequence shown here is derived from an EMBL/GenBank/DDBJ whole genome shotgun (WGS) entry which is preliminary data.</text>
</comment>
<sequence length="449" mass="48519">MTLSLTELAACFEGVIPSILCTVGADGTPNISYLSHVTRLDDEHVGLSDQFFSKTARNIRENPRAALLVVNPHDGAQYRLDLQYCETVGSGPVFERMAADLRATSAQVGMTDVMRLRGVAIHRVLGLRAVRSPLAAAPPEAWRGSALPRMAAVVDAFADRTELGEIVDAALDALEAAFRHGATMILLHDPARDCFVTLGSRGYGRTGIGADVLPGEGLIGLSGKEGRAIRVSDASRLRRFGAAVEASSEQENRTRSVALPSLPGAMSQIALPMATQGRIRGVLFLESPKRLAFSAEDEAALALIARQLAAAIALSEADAAEAAPDAPIPRRPSEVASPHIRVVHHAHDDSVFIEHDYLIKGVPGRILIHMLEAFLSAGQVDFSNREIRTDRALRLPGLKDNLETRLLLLRRRLEDKNAPIRLLRLSRGRIRLHVAGYPIVISDRKSGAQ</sequence>
<feature type="domain" description="GAF" evidence="1">
    <location>
        <begin position="162"/>
        <end position="322"/>
    </location>
</feature>
<dbReference type="Proteomes" id="UP000245048">
    <property type="component" value="Unassembled WGS sequence"/>
</dbReference>
<dbReference type="Gene3D" id="3.30.450.40">
    <property type="match status" value="1"/>
</dbReference>
<evidence type="ECO:0000313" key="3">
    <source>
        <dbReference type="Proteomes" id="UP000245048"/>
    </source>
</evidence>
<dbReference type="SUPFAM" id="SSF55781">
    <property type="entry name" value="GAF domain-like"/>
    <property type="match status" value="1"/>
</dbReference>
<dbReference type="InterPro" id="IPR011576">
    <property type="entry name" value="Pyridox_Oxase_N"/>
</dbReference>
<dbReference type="InterPro" id="IPR012349">
    <property type="entry name" value="Split_barrel_FMN-bd"/>
</dbReference>
<keyword evidence="2" id="KW-0808">Transferase</keyword>
<accession>A0A2U1V7G0</accession>
<dbReference type="OrthoDB" id="329702at2"/>
<dbReference type="EMBL" id="PDOA01000002">
    <property type="protein sequence ID" value="PWC29857.1"/>
    <property type="molecule type" value="Genomic_DNA"/>
</dbReference>
<dbReference type="SUPFAM" id="SSF50475">
    <property type="entry name" value="FMN-binding split barrel"/>
    <property type="match status" value="1"/>
</dbReference>
<evidence type="ECO:0000313" key="2">
    <source>
        <dbReference type="EMBL" id="PWC29857.1"/>
    </source>
</evidence>
<name>A0A2U1V7G0_9PROT</name>
<reference evidence="3" key="1">
    <citation type="submission" date="2017-10" db="EMBL/GenBank/DDBJ databases">
        <authorList>
            <person name="Toshchakov S.V."/>
            <person name="Goeva M.A."/>
        </authorList>
    </citation>
    <scope>NUCLEOTIDE SEQUENCE [LARGE SCALE GENOMIC DNA]</scope>
    <source>
        <strain evidence="3">JR1/69-1-13</strain>
    </source>
</reference>
<dbReference type="GO" id="GO:0016301">
    <property type="term" value="F:kinase activity"/>
    <property type="evidence" value="ECO:0007669"/>
    <property type="project" value="UniProtKB-KW"/>
</dbReference>
<dbReference type="PANTHER" id="PTHR40660">
    <property type="entry name" value="5'-PHOSPHATE OXIDASE PUTATIVE DOMAIN-CONTAINING PROTEIN-RELATED"/>
    <property type="match status" value="1"/>
</dbReference>
<dbReference type="InterPro" id="IPR029016">
    <property type="entry name" value="GAF-like_dom_sf"/>
</dbReference>
<dbReference type="Pfam" id="PF01243">
    <property type="entry name" value="PNPOx_N"/>
    <property type="match status" value="1"/>
</dbReference>